<dbReference type="AlphaFoldDB" id="A0AAV0SV06"/>
<feature type="region of interest" description="Disordered" evidence="1">
    <location>
        <begin position="400"/>
        <end position="419"/>
    </location>
</feature>
<evidence type="ECO:0000313" key="3">
    <source>
        <dbReference type="EMBL" id="CAI5707806.1"/>
    </source>
</evidence>
<feature type="region of interest" description="Disordered" evidence="1">
    <location>
        <begin position="68"/>
        <end position="117"/>
    </location>
</feature>
<name>A0AAV0SV06_9STRA</name>
<organism evidence="3 4">
    <name type="scientific">Peronospora farinosa</name>
    <dbReference type="NCBI Taxonomy" id="134698"/>
    <lineage>
        <taxon>Eukaryota</taxon>
        <taxon>Sar</taxon>
        <taxon>Stramenopiles</taxon>
        <taxon>Oomycota</taxon>
        <taxon>Peronosporomycetes</taxon>
        <taxon>Peronosporales</taxon>
        <taxon>Peronosporaceae</taxon>
        <taxon>Peronospora</taxon>
    </lineage>
</organism>
<dbReference type="GO" id="GO:0003676">
    <property type="term" value="F:nucleic acid binding"/>
    <property type="evidence" value="ECO:0007669"/>
    <property type="project" value="InterPro"/>
</dbReference>
<dbReference type="EMBL" id="CANTFK010000173">
    <property type="protein sequence ID" value="CAI5707806.1"/>
    <property type="molecule type" value="Genomic_DNA"/>
</dbReference>
<feature type="region of interest" description="Disordered" evidence="1">
    <location>
        <begin position="1"/>
        <end position="22"/>
    </location>
</feature>
<protein>
    <recommendedName>
        <fullName evidence="2">RNase H type-1 domain-containing protein</fullName>
    </recommendedName>
</protein>
<feature type="compositionally biased region" description="Low complexity" evidence="1">
    <location>
        <begin position="444"/>
        <end position="462"/>
    </location>
</feature>
<feature type="region of interest" description="Disordered" evidence="1">
    <location>
        <begin position="269"/>
        <end position="308"/>
    </location>
</feature>
<feature type="compositionally biased region" description="Acidic residues" evidence="1">
    <location>
        <begin position="73"/>
        <end position="84"/>
    </location>
</feature>
<dbReference type="PANTHER" id="PTHR46387:SF2">
    <property type="entry name" value="RIBONUCLEASE HI"/>
    <property type="match status" value="1"/>
</dbReference>
<dbReference type="Pfam" id="PF13456">
    <property type="entry name" value="RVT_3"/>
    <property type="match status" value="1"/>
</dbReference>
<feature type="compositionally biased region" description="Low complexity" evidence="1">
    <location>
        <begin position="765"/>
        <end position="775"/>
    </location>
</feature>
<feature type="domain" description="RNase H type-1" evidence="2">
    <location>
        <begin position="485"/>
        <end position="618"/>
    </location>
</feature>
<accession>A0AAV0SV06</accession>
<dbReference type="InterPro" id="IPR002156">
    <property type="entry name" value="RNaseH_domain"/>
</dbReference>
<feature type="compositionally biased region" description="Polar residues" evidence="1">
    <location>
        <begin position="325"/>
        <end position="348"/>
    </location>
</feature>
<evidence type="ECO:0000256" key="1">
    <source>
        <dbReference type="SAM" id="MobiDB-lite"/>
    </source>
</evidence>
<dbReference type="Gene3D" id="3.30.420.10">
    <property type="entry name" value="Ribonuclease H-like superfamily/Ribonuclease H"/>
    <property type="match status" value="1"/>
</dbReference>
<reference evidence="3" key="1">
    <citation type="submission" date="2022-12" db="EMBL/GenBank/DDBJ databases">
        <authorList>
            <person name="Webb A."/>
        </authorList>
    </citation>
    <scope>NUCLEOTIDE SEQUENCE</scope>
    <source>
        <strain evidence="3">Pf2</strain>
    </source>
</reference>
<comment type="caution">
    <text evidence="3">The sequence shown here is derived from an EMBL/GenBank/DDBJ whole genome shotgun (WGS) entry which is preliminary data.</text>
</comment>
<dbReference type="InterPro" id="IPR013087">
    <property type="entry name" value="Znf_C2H2_type"/>
</dbReference>
<dbReference type="PANTHER" id="PTHR46387">
    <property type="entry name" value="POLYNUCLEOTIDYL TRANSFERASE, RIBONUCLEASE H-LIKE SUPERFAMILY PROTEIN"/>
    <property type="match status" value="1"/>
</dbReference>
<dbReference type="PROSITE" id="PS00028">
    <property type="entry name" value="ZINC_FINGER_C2H2_1"/>
    <property type="match status" value="1"/>
</dbReference>
<dbReference type="CDD" id="cd09279">
    <property type="entry name" value="RNase_HI_like"/>
    <property type="match status" value="1"/>
</dbReference>
<dbReference type="GO" id="GO:0004523">
    <property type="term" value="F:RNA-DNA hybrid ribonuclease activity"/>
    <property type="evidence" value="ECO:0007669"/>
    <property type="project" value="InterPro"/>
</dbReference>
<evidence type="ECO:0000313" key="4">
    <source>
        <dbReference type="Proteomes" id="UP001159659"/>
    </source>
</evidence>
<feature type="compositionally biased region" description="Basic residues" evidence="1">
    <location>
        <begin position="814"/>
        <end position="823"/>
    </location>
</feature>
<gene>
    <name evidence="3" type="ORF">PFR002_LOCUS1640</name>
</gene>
<evidence type="ECO:0000259" key="2">
    <source>
        <dbReference type="PROSITE" id="PS50879"/>
    </source>
</evidence>
<sequence>MLPDPVVPGTLTSASPGPQARRLAADDPAIVVLAPGRAAGMLPDPVVPGEALAAATARALGVAHGPSDLEGVLSDDEDALDDPVDAASPSEVLASVLPSPERAGGMLSERDEGASAQELSLPAHARPTASQQDPVLTVYAHNAAAFTCAVCAHTCRDLAALATHRRTAHRDTCFVDHFHSGCTCGIGFRSRAAATKHAMACKDSSYFAAAAARDSSLCSPLLPESRSEVAPTPTGPLSAAVLAITADASSATVTAGAANTQSIVPAAPASAGHQYVPPGRCPTLSPPQVRVAGKRRRLNDPDAELPSPDLDVVMQVTDGVMDQASAQAASLPNAPRPSSQCATAQQTRWGPRLLTDDATAPTLAVRRPLTPAASGTGATRWGPCHRAIGAAAVAHLVTGEPTIPAPSTRPSSLPAPRRTLTRWGPRVLVRMPSSGRRLGTRGTPSLTSSSAAVSSEAASAHPPALPRPSPSAPSLTRAVEVPSEDHEPWLLRFDGACRRNPGPGGAGAVLFDSGGTVVWTCSHFLPSSSETNNTAEYTALLLGLRSAVQHGATRLLVEGDSNLVLAQVRGSFSCNNRRLRRLRNSVRQELRRLEWHKLRHVDRQANSQADRLANRSLDLQRTAVECGHHSGDMLGCFQPNTPPATDLPAPVNTGATSVFSDESGVDDDTMEVEAEIAARDGEVFPTLPIGPGSAPARQPRLRLRQLTEEERDAAADALQTFADGMASRITDADCWATGEGYISAIPDRIREVLLQFSNAPPPASASPAPSTTQASSRRRRPPRVTRSQREHRLDEALDDLQTTQQASPADQRAVRKARRRVGRIRSSMAQQQLRRDFAQDEAKCVTKLLADASVDTAGEEHPDTCPIDREEMHRYFTGTCTERVPFDYDAPQGQEFRAALDVYTPALLEADALDEELSMDEVDCGWIA</sequence>
<feature type="region of interest" description="Disordered" evidence="1">
    <location>
        <begin position="325"/>
        <end position="349"/>
    </location>
</feature>
<feature type="region of interest" description="Disordered" evidence="1">
    <location>
        <begin position="431"/>
        <end position="481"/>
    </location>
</feature>
<dbReference type="InterPro" id="IPR012337">
    <property type="entry name" value="RNaseH-like_sf"/>
</dbReference>
<feature type="region of interest" description="Disordered" evidence="1">
    <location>
        <begin position="758"/>
        <end position="827"/>
    </location>
</feature>
<proteinExistence type="predicted"/>
<dbReference type="InterPro" id="IPR036397">
    <property type="entry name" value="RNaseH_sf"/>
</dbReference>
<dbReference type="PROSITE" id="PS50879">
    <property type="entry name" value="RNASE_H_1"/>
    <property type="match status" value="1"/>
</dbReference>
<dbReference type="Proteomes" id="UP001159659">
    <property type="component" value="Unassembled WGS sequence"/>
</dbReference>
<dbReference type="SUPFAM" id="SSF53098">
    <property type="entry name" value="Ribonuclease H-like"/>
    <property type="match status" value="1"/>
</dbReference>